<dbReference type="AlphaFoldDB" id="A0A285SCJ8"/>
<gene>
    <name evidence="2" type="ORF">SAMN05421512_10488</name>
</gene>
<dbReference type="CDD" id="cd06587">
    <property type="entry name" value="VOC"/>
    <property type="match status" value="1"/>
</dbReference>
<organism evidence="2 3">
    <name type="scientific">Stappia indica</name>
    <dbReference type="NCBI Taxonomy" id="538381"/>
    <lineage>
        <taxon>Bacteria</taxon>
        <taxon>Pseudomonadati</taxon>
        <taxon>Pseudomonadota</taxon>
        <taxon>Alphaproteobacteria</taxon>
        <taxon>Hyphomicrobiales</taxon>
        <taxon>Stappiaceae</taxon>
        <taxon>Stappia</taxon>
    </lineage>
</organism>
<accession>A0A285SCJ8</accession>
<dbReference type="PANTHER" id="PTHR40265">
    <property type="entry name" value="BLL2707 PROTEIN"/>
    <property type="match status" value="1"/>
</dbReference>
<evidence type="ECO:0000259" key="1">
    <source>
        <dbReference type="Pfam" id="PF13468"/>
    </source>
</evidence>
<dbReference type="SUPFAM" id="SSF54593">
    <property type="entry name" value="Glyoxalase/Bleomycin resistance protein/Dihydroxybiphenyl dioxygenase"/>
    <property type="match status" value="1"/>
</dbReference>
<dbReference type="EMBL" id="OBML01000004">
    <property type="protein sequence ID" value="SOC03316.1"/>
    <property type="molecule type" value="Genomic_DNA"/>
</dbReference>
<keyword evidence="3" id="KW-1185">Reference proteome</keyword>
<proteinExistence type="predicted"/>
<dbReference type="STRING" id="538381.GCA_001696535_00306"/>
<name>A0A285SCJ8_9HYPH</name>
<dbReference type="Proteomes" id="UP000219331">
    <property type="component" value="Unassembled WGS sequence"/>
</dbReference>
<reference evidence="2 3" key="1">
    <citation type="submission" date="2017-08" db="EMBL/GenBank/DDBJ databases">
        <authorList>
            <person name="de Groot N.N."/>
        </authorList>
    </citation>
    <scope>NUCLEOTIDE SEQUENCE [LARGE SCALE GENOMIC DNA]</scope>
    <source>
        <strain evidence="2 3">USBA 352</strain>
    </source>
</reference>
<protein>
    <submittedName>
        <fullName evidence="2">Glyoxalase-like domain-containing protein</fullName>
    </submittedName>
</protein>
<dbReference type="RefSeq" id="WP_097174541.1">
    <property type="nucleotide sequence ID" value="NZ_JAJGNR010000005.1"/>
</dbReference>
<evidence type="ECO:0000313" key="3">
    <source>
        <dbReference type="Proteomes" id="UP000219331"/>
    </source>
</evidence>
<dbReference type="PANTHER" id="PTHR40265:SF1">
    <property type="entry name" value="GLYOXALASE-LIKE DOMAIN-CONTAINING PROTEIN"/>
    <property type="match status" value="1"/>
</dbReference>
<dbReference type="Gene3D" id="3.10.180.10">
    <property type="entry name" value="2,3-Dihydroxybiphenyl 1,2-Dioxygenase, domain 1"/>
    <property type="match status" value="1"/>
</dbReference>
<dbReference type="OrthoDB" id="9812467at2"/>
<feature type="domain" description="Glyoxalase-like" evidence="1">
    <location>
        <begin position="6"/>
        <end position="194"/>
    </location>
</feature>
<dbReference type="Pfam" id="PF13468">
    <property type="entry name" value="Glyoxalase_3"/>
    <property type="match status" value="1"/>
</dbReference>
<evidence type="ECO:0000313" key="2">
    <source>
        <dbReference type="EMBL" id="SOC03316.1"/>
    </source>
</evidence>
<dbReference type="InterPro" id="IPR029068">
    <property type="entry name" value="Glyas_Bleomycin-R_OHBP_Dase"/>
</dbReference>
<dbReference type="InterPro" id="IPR025870">
    <property type="entry name" value="Glyoxalase-like_dom"/>
</dbReference>
<sequence length="288" mass="31605">MTARGFDHVVWTVRDLAAAARFMEQAGFRVTPRARHPWGTENHLVQLDGFFIEILGIGDETLIPEASGNSFSFGAFNRDFVKSREGVSMLVMESRDPAADRADFEQAGLHVYEPFSFGREAKLPDGGIRKVGFDLTFVRNDSDPAHGFFTCLNRYPENFWSAEYQVHPNGTTALESVVIVCDEPAEQHIFYAALTGQREMRATSLGITIETPRGRLHLMPPAAFASLYGIEAPQIAPGGSVVAALGLRTRDRAHVAQMLREASLEAVEAPEGLVLPAGDHFGLALVFD</sequence>